<evidence type="ECO:0000313" key="11">
    <source>
        <dbReference type="Proteomes" id="UP001302429"/>
    </source>
</evidence>
<dbReference type="CDD" id="cd03404">
    <property type="entry name" value="SPFH_HflK"/>
    <property type="match status" value="1"/>
</dbReference>
<evidence type="ECO:0000256" key="5">
    <source>
        <dbReference type="ARBA" id="ARBA00023136"/>
    </source>
</evidence>
<feature type="domain" description="Band 7" evidence="9">
    <location>
        <begin position="105"/>
        <end position="273"/>
    </location>
</feature>
<keyword evidence="4 6" id="KW-1133">Transmembrane helix</keyword>
<evidence type="ECO:0000256" key="3">
    <source>
        <dbReference type="ARBA" id="ARBA00022692"/>
    </source>
</evidence>
<name>A0AA97FA12_9SPHN</name>
<feature type="compositionally biased region" description="Gly residues" evidence="8">
    <location>
        <begin position="20"/>
        <end position="41"/>
    </location>
</feature>
<accession>A0AA97FA12</accession>
<dbReference type="GO" id="GO:0008233">
    <property type="term" value="F:peptidase activity"/>
    <property type="evidence" value="ECO:0007669"/>
    <property type="project" value="UniProtKB-KW"/>
</dbReference>
<dbReference type="KEGG" id="acoa:RB602_03585"/>
<feature type="transmembrane region" description="Helical" evidence="6">
    <location>
        <begin position="89"/>
        <end position="108"/>
    </location>
</feature>
<dbReference type="Proteomes" id="UP001302429">
    <property type="component" value="Chromosome"/>
</dbReference>
<feature type="coiled-coil region" evidence="7">
    <location>
        <begin position="265"/>
        <end position="292"/>
    </location>
</feature>
<evidence type="ECO:0000256" key="1">
    <source>
        <dbReference type="ARBA" id="ARBA00004167"/>
    </source>
</evidence>
<evidence type="ECO:0000256" key="7">
    <source>
        <dbReference type="SAM" id="Coils"/>
    </source>
</evidence>
<keyword evidence="11" id="KW-1185">Reference proteome</keyword>
<evidence type="ECO:0000256" key="6">
    <source>
        <dbReference type="RuleBase" id="RU364113"/>
    </source>
</evidence>
<dbReference type="RefSeq" id="WP_317083020.1">
    <property type="nucleotide sequence ID" value="NZ_CP136594.1"/>
</dbReference>
<dbReference type="InterPro" id="IPR001107">
    <property type="entry name" value="Band_7"/>
</dbReference>
<comment type="function">
    <text evidence="6">HflC and HflK could encode or regulate a protease.</text>
</comment>
<comment type="similarity">
    <text evidence="2 6">Belongs to the band 7/mec-2 family. HflK subfamily.</text>
</comment>
<keyword evidence="10" id="KW-0378">Hydrolase</keyword>
<feature type="compositionally biased region" description="Basic and acidic residues" evidence="8">
    <location>
        <begin position="54"/>
        <end position="66"/>
    </location>
</feature>
<dbReference type="SMART" id="SM00244">
    <property type="entry name" value="PHB"/>
    <property type="match status" value="1"/>
</dbReference>
<dbReference type="Gene3D" id="3.30.479.30">
    <property type="entry name" value="Band 7 domain"/>
    <property type="match status" value="1"/>
</dbReference>
<feature type="compositionally biased region" description="Gly residues" evidence="8">
    <location>
        <begin position="68"/>
        <end position="78"/>
    </location>
</feature>
<keyword evidence="10" id="KW-0645">Protease</keyword>
<comment type="subcellular location">
    <subcellularLocation>
        <location evidence="1">Membrane</location>
        <topology evidence="1">Single-pass membrane protein</topology>
    </subcellularLocation>
</comment>
<keyword evidence="5 6" id="KW-0472">Membrane</keyword>
<evidence type="ECO:0000256" key="2">
    <source>
        <dbReference type="ARBA" id="ARBA00006971"/>
    </source>
</evidence>
<evidence type="ECO:0000256" key="8">
    <source>
        <dbReference type="SAM" id="MobiDB-lite"/>
    </source>
</evidence>
<keyword evidence="3 6" id="KW-0812">Transmembrane</keyword>
<protein>
    <recommendedName>
        <fullName evidence="6">Protein HflK</fullName>
    </recommendedName>
</protein>
<reference evidence="10 11" key="1">
    <citation type="submission" date="2023-10" db="EMBL/GenBank/DDBJ databases">
        <title>Complete genome sequence of a Sphingomonadaceae bacterium.</title>
        <authorList>
            <person name="Yan C."/>
        </authorList>
    </citation>
    <scope>NUCLEOTIDE SEQUENCE [LARGE SCALE GENOMIC DNA]</scope>
    <source>
        <strain evidence="10 11">SCSIO 66989</strain>
    </source>
</reference>
<dbReference type="NCBIfam" id="TIGR01933">
    <property type="entry name" value="hflK"/>
    <property type="match status" value="1"/>
</dbReference>
<gene>
    <name evidence="10" type="primary">hflK</name>
    <name evidence="10" type="ORF">RB602_03585</name>
</gene>
<dbReference type="AlphaFoldDB" id="A0AA97FA12"/>
<dbReference type="GO" id="GO:0006508">
    <property type="term" value="P:proteolysis"/>
    <property type="evidence" value="ECO:0007669"/>
    <property type="project" value="UniProtKB-KW"/>
</dbReference>
<dbReference type="GO" id="GO:0016020">
    <property type="term" value="C:membrane"/>
    <property type="evidence" value="ECO:0007669"/>
    <property type="project" value="UniProtKB-SubCell"/>
</dbReference>
<keyword evidence="7" id="KW-0175">Coiled coil</keyword>
<proteinExistence type="inferred from homology"/>
<sequence length="376" mass="40725">MTIFSSAFSRIGSLMAAGNPWGGGSSDGGKPSGGGSNGGGPSNPWQPSGSGGSDGRKSGSIEDLFRKGGSGGPGGGFSGLPKRPNGKSYIPWILVLVVLIWIGMTSIWRVDAREQGVVKFLGSYSRTVGPGINFTLPSPIETMEKVDTQAIREMPIGTPSADDENFVLTSDQNIIDMAYEVRWQIRDPEQYLFQLDSPEDAIRDAAESAMRAVIANFSLDDAIGPGRSDIEAQVRTRMQTILDDYGAGITVQGIAIRQSDPPQAVNEAFKEVNVAQQDAETAKNNARAYARQIIETAEGQTSRFDQVYEQYRLAPEVTRQRLYYETMERVLGKVDKTIVETGNVTPYLPLPELRRRAETAPEIVADEPQVVTGASR</sequence>
<dbReference type="Pfam" id="PF01145">
    <property type="entry name" value="Band_7"/>
    <property type="match status" value="1"/>
</dbReference>
<dbReference type="InterPro" id="IPR050710">
    <property type="entry name" value="Band7/mec-2_domain"/>
</dbReference>
<dbReference type="PANTHER" id="PTHR43327">
    <property type="entry name" value="STOMATIN-LIKE PROTEIN 2, MITOCHONDRIAL"/>
    <property type="match status" value="1"/>
</dbReference>
<evidence type="ECO:0000259" key="9">
    <source>
        <dbReference type="SMART" id="SM00244"/>
    </source>
</evidence>
<dbReference type="InterPro" id="IPR010201">
    <property type="entry name" value="HflK"/>
</dbReference>
<evidence type="ECO:0000313" key="10">
    <source>
        <dbReference type="EMBL" id="WOE75807.1"/>
    </source>
</evidence>
<dbReference type="EMBL" id="CP136594">
    <property type="protein sequence ID" value="WOE75807.1"/>
    <property type="molecule type" value="Genomic_DNA"/>
</dbReference>
<dbReference type="InterPro" id="IPR036013">
    <property type="entry name" value="Band_7/SPFH_dom_sf"/>
</dbReference>
<organism evidence="10 11">
    <name type="scientific">Alterisphingorhabdus coralli</name>
    <dbReference type="NCBI Taxonomy" id="3071408"/>
    <lineage>
        <taxon>Bacteria</taxon>
        <taxon>Pseudomonadati</taxon>
        <taxon>Pseudomonadota</taxon>
        <taxon>Alphaproteobacteria</taxon>
        <taxon>Sphingomonadales</taxon>
        <taxon>Sphingomonadaceae</taxon>
        <taxon>Alterisphingorhabdus (ex Yan et al. 2024)</taxon>
    </lineage>
</organism>
<feature type="region of interest" description="Disordered" evidence="8">
    <location>
        <begin position="19"/>
        <end position="81"/>
    </location>
</feature>
<dbReference type="SUPFAM" id="SSF117892">
    <property type="entry name" value="Band 7/SPFH domain"/>
    <property type="match status" value="1"/>
</dbReference>
<comment type="subunit">
    <text evidence="6">HflC and HflK may interact to form a multimeric complex.</text>
</comment>
<evidence type="ECO:0000256" key="4">
    <source>
        <dbReference type="ARBA" id="ARBA00022989"/>
    </source>
</evidence>
<dbReference type="PANTHER" id="PTHR43327:SF2">
    <property type="entry name" value="MODULATOR OF FTSH PROTEASE HFLK"/>
    <property type="match status" value="1"/>
</dbReference>